<name>A0ACB9H4N9_CICIN</name>
<evidence type="ECO:0000313" key="2">
    <source>
        <dbReference type="Proteomes" id="UP001055811"/>
    </source>
</evidence>
<keyword evidence="2" id="KW-1185">Reference proteome</keyword>
<dbReference type="Proteomes" id="UP001055811">
    <property type="component" value="Linkage Group LG01"/>
</dbReference>
<organism evidence="1 2">
    <name type="scientific">Cichorium intybus</name>
    <name type="common">Chicory</name>
    <dbReference type="NCBI Taxonomy" id="13427"/>
    <lineage>
        <taxon>Eukaryota</taxon>
        <taxon>Viridiplantae</taxon>
        <taxon>Streptophyta</taxon>
        <taxon>Embryophyta</taxon>
        <taxon>Tracheophyta</taxon>
        <taxon>Spermatophyta</taxon>
        <taxon>Magnoliopsida</taxon>
        <taxon>eudicotyledons</taxon>
        <taxon>Gunneridae</taxon>
        <taxon>Pentapetalae</taxon>
        <taxon>asterids</taxon>
        <taxon>campanulids</taxon>
        <taxon>Asterales</taxon>
        <taxon>Asteraceae</taxon>
        <taxon>Cichorioideae</taxon>
        <taxon>Cichorieae</taxon>
        <taxon>Cichoriinae</taxon>
        <taxon>Cichorium</taxon>
    </lineage>
</organism>
<proteinExistence type="predicted"/>
<accession>A0ACB9H4N9</accession>
<evidence type="ECO:0000313" key="1">
    <source>
        <dbReference type="EMBL" id="KAI3790824.1"/>
    </source>
</evidence>
<gene>
    <name evidence="1" type="ORF">L2E82_04174</name>
</gene>
<comment type="caution">
    <text evidence="1">The sequence shown here is derived from an EMBL/GenBank/DDBJ whole genome shotgun (WGS) entry which is preliminary data.</text>
</comment>
<reference evidence="2" key="1">
    <citation type="journal article" date="2022" name="Mol. Ecol. Resour.">
        <title>The genomes of chicory, endive, great burdock and yacon provide insights into Asteraceae palaeo-polyploidization history and plant inulin production.</title>
        <authorList>
            <person name="Fan W."/>
            <person name="Wang S."/>
            <person name="Wang H."/>
            <person name="Wang A."/>
            <person name="Jiang F."/>
            <person name="Liu H."/>
            <person name="Zhao H."/>
            <person name="Xu D."/>
            <person name="Zhang Y."/>
        </authorList>
    </citation>
    <scope>NUCLEOTIDE SEQUENCE [LARGE SCALE GENOMIC DNA]</scope>
    <source>
        <strain evidence="2">cv. Punajuju</strain>
    </source>
</reference>
<dbReference type="EMBL" id="CM042009">
    <property type="protein sequence ID" value="KAI3790824.1"/>
    <property type="molecule type" value="Genomic_DNA"/>
</dbReference>
<reference evidence="1 2" key="2">
    <citation type="journal article" date="2022" name="Mol. Ecol. Resour.">
        <title>The genomes of chicory, endive, great burdock and yacon provide insights into Asteraceae paleo-polyploidization history and plant inulin production.</title>
        <authorList>
            <person name="Fan W."/>
            <person name="Wang S."/>
            <person name="Wang H."/>
            <person name="Wang A."/>
            <person name="Jiang F."/>
            <person name="Liu H."/>
            <person name="Zhao H."/>
            <person name="Xu D."/>
            <person name="Zhang Y."/>
        </authorList>
    </citation>
    <scope>NUCLEOTIDE SEQUENCE [LARGE SCALE GENOMIC DNA]</scope>
    <source>
        <strain evidence="2">cv. Punajuju</strain>
        <tissue evidence="1">Leaves</tissue>
    </source>
</reference>
<protein>
    <submittedName>
        <fullName evidence="1">Uncharacterized protein</fullName>
    </submittedName>
</protein>
<sequence length="66" mass="7042">MEKLRRRFPEVLHTIIALNGTVIGDSGNVGTGTGIGIRTCNIFYGPPGTGKSLVAREIARKSDCII</sequence>